<dbReference type="PANTHER" id="PTHR36837:SF5">
    <property type="entry name" value="POLY-3-HYDROXYBUTYRATE SYNTHASE"/>
    <property type="match status" value="1"/>
</dbReference>
<feature type="domain" description="Poly-beta-hydroxybutyrate polymerase N-terminal" evidence="3">
    <location>
        <begin position="69"/>
        <end position="237"/>
    </location>
</feature>
<dbReference type="InterPro" id="IPR010941">
    <property type="entry name" value="PhaC_N"/>
</dbReference>
<evidence type="ECO:0000256" key="1">
    <source>
        <dbReference type="ARBA" id="ARBA00022679"/>
    </source>
</evidence>
<reference evidence="5" key="1">
    <citation type="submission" date="2021-03" db="EMBL/GenBank/DDBJ databases">
        <title>Comamonas denitrificans.</title>
        <authorList>
            <person name="Finster K."/>
        </authorList>
    </citation>
    <scope>NUCLEOTIDE SEQUENCE</scope>
    <source>
        <strain evidence="5">MM2021_4</strain>
    </source>
</reference>
<evidence type="ECO:0000259" key="3">
    <source>
        <dbReference type="Pfam" id="PF07167"/>
    </source>
</evidence>
<dbReference type="InterPro" id="IPR022211">
    <property type="entry name" value="PHBC_N"/>
</dbReference>
<dbReference type="Gene3D" id="3.40.50.1820">
    <property type="entry name" value="alpha/beta hydrolase"/>
    <property type="match status" value="1"/>
</dbReference>
<proteinExistence type="predicted"/>
<dbReference type="RefSeq" id="WP_207575808.1">
    <property type="nucleotide sequence ID" value="NZ_JAFNME010000026.1"/>
</dbReference>
<evidence type="ECO:0000313" key="5">
    <source>
        <dbReference type="EMBL" id="MBO1250399.1"/>
    </source>
</evidence>
<keyword evidence="2" id="KW-0012">Acyltransferase</keyword>
<keyword evidence="6" id="KW-1185">Reference proteome</keyword>
<evidence type="ECO:0000313" key="6">
    <source>
        <dbReference type="Proteomes" id="UP000664731"/>
    </source>
</evidence>
<dbReference type="InterPro" id="IPR029058">
    <property type="entry name" value="AB_hydrolase_fold"/>
</dbReference>
<dbReference type="PANTHER" id="PTHR36837">
    <property type="entry name" value="POLY(3-HYDROXYALKANOATE) POLYMERASE SUBUNIT PHAC"/>
    <property type="match status" value="1"/>
</dbReference>
<gene>
    <name evidence="5" type="ORF">J1777_11280</name>
</gene>
<sequence length="558" mass="62033">MLAGLAKMTHSLSPMSLSLAGIDWAGHLAFAPGKRLELFSLGLEQMQQLWQNALPRPTDAPQAPAAKPDRRFADPAWQQWPFNVTSQAFLNTETWWKSATQNLPGVSKHHEDVVSFMARQGVDMLSPGNYPLTNPVVLQKTMETGGANLQQGMLNFLDDLGRTSQGLPPAGTEDYVVGKNIAATPGKVVYRNRLIELIQYSPTTDKVQPEPVLIVPAWIMKYYILDLSAHNSLIKYMVSQGHTVFCISWKNPGVDEATLCMDDYLALGVEAALDAINAIVPKQKVHAAGYCLGGTLLSIANAAMARDGQDRLASMTLFTAQTDFTEPGQLALFIDDSQLAMLEAQMRETGYLQAGQMVGAFQLLNSYDMLWSRMVSEYLLGERGKMIDLMAWNADATRMPALMHAQYLRRLFLNNDLAGGRYPVRGKPVVMADVRTPIFCVATYTDHVAPWRSVYKLHYMTPAELTFVLTKGGHNAGIVSEPGRKNRHYQILKREVGGQYLSHEDWLQQAPREEGSWWPTWSNWLKERSSGPAVTPPTLGSKDYPVLMDAPGEYVLEK</sequence>
<dbReference type="EMBL" id="JAFNME010000026">
    <property type="protein sequence ID" value="MBO1250399.1"/>
    <property type="molecule type" value="Genomic_DNA"/>
</dbReference>
<name>A0A939KEG6_9BURK</name>
<dbReference type="Pfam" id="PF12551">
    <property type="entry name" value="PHBC_N"/>
    <property type="match status" value="1"/>
</dbReference>
<protein>
    <submittedName>
        <fullName evidence="5">Polyhydroxyalkanoic acid synthase</fullName>
    </submittedName>
</protein>
<evidence type="ECO:0000256" key="2">
    <source>
        <dbReference type="ARBA" id="ARBA00023315"/>
    </source>
</evidence>
<evidence type="ECO:0000259" key="4">
    <source>
        <dbReference type="Pfam" id="PF12551"/>
    </source>
</evidence>
<dbReference type="GO" id="GO:0042619">
    <property type="term" value="P:poly-hydroxybutyrate biosynthetic process"/>
    <property type="evidence" value="ECO:0007669"/>
    <property type="project" value="InterPro"/>
</dbReference>
<dbReference type="AlphaFoldDB" id="A0A939KEG6"/>
<dbReference type="GO" id="GO:0016746">
    <property type="term" value="F:acyltransferase activity"/>
    <property type="evidence" value="ECO:0007669"/>
    <property type="project" value="UniProtKB-KW"/>
</dbReference>
<keyword evidence="1" id="KW-0808">Transferase</keyword>
<comment type="caution">
    <text evidence="5">The sequence shown here is derived from an EMBL/GenBank/DDBJ whole genome shotgun (WGS) entry which is preliminary data.</text>
</comment>
<feature type="domain" description="Poly-beta-hydroxybutyrate polymerase N-terminal" evidence="4">
    <location>
        <begin position="3"/>
        <end position="34"/>
    </location>
</feature>
<dbReference type="Pfam" id="PF07167">
    <property type="entry name" value="PhaC_N"/>
    <property type="match status" value="1"/>
</dbReference>
<dbReference type="SUPFAM" id="SSF53474">
    <property type="entry name" value="alpha/beta-Hydrolases"/>
    <property type="match status" value="1"/>
</dbReference>
<dbReference type="Proteomes" id="UP000664731">
    <property type="component" value="Unassembled WGS sequence"/>
</dbReference>
<organism evidence="5 6">
    <name type="scientific">Comamonas denitrificans</name>
    <dbReference type="NCBI Taxonomy" id="117506"/>
    <lineage>
        <taxon>Bacteria</taxon>
        <taxon>Pseudomonadati</taxon>
        <taxon>Pseudomonadota</taxon>
        <taxon>Betaproteobacteria</taxon>
        <taxon>Burkholderiales</taxon>
        <taxon>Comamonadaceae</taxon>
        <taxon>Comamonas</taxon>
    </lineage>
</organism>
<accession>A0A939KEG6</accession>
<dbReference type="InterPro" id="IPR051321">
    <property type="entry name" value="PHA/PHB_synthase"/>
</dbReference>